<protein>
    <recommendedName>
        <fullName evidence="1">Helix-turn-helix domain-containing protein</fullName>
    </recommendedName>
</protein>
<accession>A0ABP3VF57</accession>
<evidence type="ECO:0000313" key="2">
    <source>
        <dbReference type="EMBL" id="GAA0753317.1"/>
    </source>
</evidence>
<reference evidence="3" key="1">
    <citation type="journal article" date="2019" name="Int. J. Syst. Evol. Microbiol.">
        <title>The Global Catalogue of Microorganisms (GCM) 10K type strain sequencing project: providing services to taxonomists for standard genome sequencing and annotation.</title>
        <authorList>
            <consortium name="The Broad Institute Genomics Platform"/>
            <consortium name="The Broad Institute Genome Sequencing Center for Infectious Disease"/>
            <person name="Wu L."/>
            <person name="Ma J."/>
        </authorList>
    </citation>
    <scope>NUCLEOTIDE SEQUENCE [LARGE SCALE GENOMIC DNA]</scope>
    <source>
        <strain evidence="3">JCM 15503</strain>
    </source>
</reference>
<dbReference type="Pfam" id="PF12728">
    <property type="entry name" value="HTH_17"/>
    <property type="match status" value="1"/>
</dbReference>
<sequence>MKAASKPGTTALTVNIEIDPLIEVVRRHVKLSAQASRLIRGDLAKLFQHPEIRSGAKRAAAKPTAPADPVLSTQEAAALVGMSRPYIVARIEAGDIPLHQRVGNQRRVLKSDVLAWHQREQTQRRRAIAQLGADLDDEIFAG</sequence>
<dbReference type="InterPro" id="IPR041657">
    <property type="entry name" value="HTH_17"/>
</dbReference>
<dbReference type="InterPro" id="IPR010093">
    <property type="entry name" value="SinI_DNA-bd"/>
</dbReference>
<keyword evidence="3" id="KW-1185">Reference proteome</keyword>
<dbReference type="Proteomes" id="UP001500279">
    <property type="component" value="Unassembled WGS sequence"/>
</dbReference>
<feature type="domain" description="Helix-turn-helix" evidence="1">
    <location>
        <begin position="70"/>
        <end position="118"/>
    </location>
</feature>
<dbReference type="EMBL" id="BAAAEW010000018">
    <property type="protein sequence ID" value="GAA0753317.1"/>
    <property type="molecule type" value="Genomic_DNA"/>
</dbReference>
<organism evidence="2 3">
    <name type="scientific">Ideonella azotifigens</name>
    <dbReference type="NCBI Taxonomy" id="513160"/>
    <lineage>
        <taxon>Bacteria</taxon>
        <taxon>Pseudomonadati</taxon>
        <taxon>Pseudomonadota</taxon>
        <taxon>Betaproteobacteria</taxon>
        <taxon>Burkholderiales</taxon>
        <taxon>Sphaerotilaceae</taxon>
        <taxon>Ideonella</taxon>
    </lineage>
</organism>
<name>A0ABP3VF57_9BURK</name>
<evidence type="ECO:0000259" key="1">
    <source>
        <dbReference type="Pfam" id="PF12728"/>
    </source>
</evidence>
<gene>
    <name evidence="2" type="ORF">GCM10009107_28240</name>
</gene>
<dbReference type="RefSeq" id="WP_141291421.1">
    <property type="nucleotide sequence ID" value="NZ_BAAAEW010000018.1"/>
</dbReference>
<evidence type="ECO:0000313" key="3">
    <source>
        <dbReference type="Proteomes" id="UP001500279"/>
    </source>
</evidence>
<comment type="caution">
    <text evidence="2">The sequence shown here is derived from an EMBL/GenBank/DDBJ whole genome shotgun (WGS) entry which is preliminary data.</text>
</comment>
<dbReference type="NCBIfam" id="TIGR01764">
    <property type="entry name" value="excise"/>
    <property type="match status" value="1"/>
</dbReference>
<proteinExistence type="predicted"/>